<name>A0ABU5C9H8_9BACI</name>
<gene>
    <name evidence="1" type="ORF">RWE15_17780</name>
</gene>
<reference evidence="1 2" key="1">
    <citation type="submission" date="2023-10" db="EMBL/GenBank/DDBJ databases">
        <title>Virgibacillus halophilus 5B73C genome.</title>
        <authorList>
            <person name="Miliotis G."/>
            <person name="Sengupta P."/>
            <person name="Hameed A."/>
            <person name="Chuvochina M."/>
            <person name="Mcdonagh F."/>
            <person name="Simpson A.C."/>
            <person name="Singh N.K."/>
            <person name="Rekha P.D."/>
            <person name="Raman K."/>
            <person name="Hugenholtz P."/>
            <person name="Venkateswaran K."/>
        </authorList>
    </citation>
    <scope>NUCLEOTIDE SEQUENCE [LARGE SCALE GENOMIC DNA]</scope>
    <source>
        <strain evidence="1 2">5B73C</strain>
    </source>
</reference>
<dbReference type="EMBL" id="JAWDIP010000004">
    <property type="protein sequence ID" value="MDY0395895.1"/>
    <property type="molecule type" value="Genomic_DNA"/>
</dbReference>
<evidence type="ECO:0000313" key="1">
    <source>
        <dbReference type="EMBL" id="MDY0395895.1"/>
    </source>
</evidence>
<proteinExistence type="predicted"/>
<evidence type="ECO:0000313" key="2">
    <source>
        <dbReference type="Proteomes" id="UP001281447"/>
    </source>
</evidence>
<sequence>MPEKNDIWSKKTKSVKCNSTGIIGRRNIPKATVAAGTTCKKRKIQSCSINEYQ</sequence>
<comment type="caution">
    <text evidence="1">The sequence shown here is derived from an EMBL/GenBank/DDBJ whole genome shotgun (WGS) entry which is preliminary data.</text>
</comment>
<organism evidence="1 2">
    <name type="scientific">Tigheibacillus halophilus</name>
    <dbReference type="NCBI Taxonomy" id="361280"/>
    <lineage>
        <taxon>Bacteria</taxon>
        <taxon>Bacillati</taxon>
        <taxon>Bacillota</taxon>
        <taxon>Bacilli</taxon>
        <taxon>Bacillales</taxon>
        <taxon>Bacillaceae</taxon>
        <taxon>Tigheibacillus</taxon>
    </lineage>
</organism>
<dbReference type="Proteomes" id="UP001281447">
    <property type="component" value="Unassembled WGS sequence"/>
</dbReference>
<keyword evidence="2" id="KW-1185">Reference proteome</keyword>
<protein>
    <submittedName>
        <fullName evidence="1">Uncharacterized protein</fullName>
    </submittedName>
</protein>
<accession>A0ABU5C9H8</accession>